<dbReference type="InterPro" id="IPR013187">
    <property type="entry name" value="F-box-assoc_dom_typ3"/>
</dbReference>
<organism evidence="4 5">
    <name type="scientific">Cuscuta epithymum</name>
    <dbReference type="NCBI Taxonomy" id="186058"/>
    <lineage>
        <taxon>Eukaryota</taxon>
        <taxon>Viridiplantae</taxon>
        <taxon>Streptophyta</taxon>
        <taxon>Embryophyta</taxon>
        <taxon>Tracheophyta</taxon>
        <taxon>Spermatophyta</taxon>
        <taxon>Magnoliopsida</taxon>
        <taxon>eudicotyledons</taxon>
        <taxon>Gunneridae</taxon>
        <taxon>Pentapetalae</taxon>
        <taxon>asterids</taxon>
        <taxon>lamiids</taxon>
        <taxon>Solanales</taxon>
        <taxon>Convolvulaceae</taxon>
        <taxon>Cuscuteae</taxon>
        <taxon>Cuscuta</taxon>
        <taxon>Cuscuta subgen. Cuscuta</taxon>
    </lineage>
</organism>
<comment type="caution">
    <text evidence="4">The sequence shown here is derived from an EMBL/GenBank/DDBJ whole genome shotgun (WGS) entry which is preliminary data.</text>
</comment>
<evidence type="ECO:0000313" key="4">
    <source>
        <dbReference type="EMBL" id="CAH9101809.1"/>
    </source>
</evidence>
<keyword evidence="5" id="KW-1185">Reference proteome</keyword>
<keyword evidence="2" id="KW-1133">Transmembrane helix</keyword>
<dbReference type="NCBIfam" id="TIGR01640">
    <property type="entry name" value="F_box_assoc_1"/>
    <property type="match status" value="1"/>
</dbReference>
<reference evidence="4" key="1">
    <citation type="submission" date="2022-07" db="EMBL/GenBank/DDBJ databases">
        <authorList>
            <person name="Macas J."/>
            <person name="Novak P."/>
            <person name="Neumann P."/>
        </authorList>
    </citation>
    <scope>NUCLEOTIDE SEQUENCE</scope>
</reference>
<evidence type="ECO:0000256" key="2">
    <source>
        <dbReference type="SAM" id="Phobius"/>
    </source>
</evidence>
<dbReference type="Pfam" id="PF08268">
    <property type="entry name" value="FBA_3"/>
    <property type="match status" value="1"/>
</dbReference>
<name>A0AAV0DJP3_9ASTE</name>
<dbReference type="AlphaFoldDB" id="A0AAV0DJP3"/>
<dbReference type="PANTHER" id="PTHR31672">
    <property type="entry name" value="BNACNNG10540D PROTEIN"/>
    <property type="match status" value="1"/>
</dbReference>
<dbReference type="Proteomes" id="UP001152523">
    <property type="component" value="Unassembled WGS sequence"/>
</dbReference>
<keyword evidence="2" id="KW-0812">Transmembrane</keyword>
<protein>
    <recommendedName>
        <fullName evidence="3">F-box domain-containing protein</fullName>
    </recommendedName>
</protein>
<dbReference type="SUPFAM" id="SSF81383">
    <property type="entry name" value="F-box domain"/>
    <property type="match status" value="1"/>
</dbReference>
<evidence type="ECO:0000313" key="5">
    <source>
        <dbReference type="Proteomes" id="UP001152523"/>
    </source>
</evidence>
<dbReference type="EMBL" id="CAMAPF010000113">
    <property type="protein sequence ID" value="CAH9101809.1"/>
    <property type="molecule type" value="Genomic_DNA"/>
</dbReference>
<feature type="transmembrane region" description="Helical" evidence="2">
    <location>
        <begin position="352"/>
        <end position="372"/>
    </location>
</feature>
<dbReference type="InterPro" id="IPR001810">
    <property type="entry name" value="F-box_dom"/>
</dbReference>
<evidence type="ECO:0000259" key="3">
    <source>
        <dbReference type="PROSITE" id="PS50181"/>
    </source>
</evidence>
<dbReference type="Pfam" id="PF00646">
    <property type="entry name" value="F-box"/>
    <property type="match status" value="1"/>
</dbReference>
<proteinExistence type="predicted"/>
<accession>A0AAV0DJP3</accession>
<dbReference type="InterPro" id="IPR036047">
    <property type="entry name" value="F-box-like_dom_sf"/>
</dbReference>
<evidence type="ECO:0000256" key="1">
    <source>
        <dbReference type="SAM" id="MobiDB-lite"/>
    </source>
</evidence>
<dbReference type="PROSITE" id="PS50181">
    <property type="entry name" value="FBOX"/>
    <property type="match status" value="1"/>
</dbReference>
<sequence>MANIQAPLIRQPPPPPLPSQHSRSLIAASEEDEEALEIGRGTYYLTRSRRRLSKSLMSLHHDMLFEVLTRVPAQDIYDAAMYVCRKWYRIIHTHKFIDAHLRHSPHGLLLRCPHTPAPFMVARQGQLETSYSTKFKHRTSAGCNGLLLDIDYNDTLWTPYIVNPVTKQVFVLPGIENVNGSECFGISYAATSMVYKVVAIVLGPQLKILTVGVDDSWRSVCTKHLRPLARSGLAEIAPRTTEGFMHWLTSVSTVVTLNVETEMFEESSAPIPQGHGVPRNPGSTWVSTGSKLSYLMKFERFGWHVWEMEPESKEWRKLPDIVIKDQKRKFQRLGLEKGQEVRPIGWIKYKELLAFTLSGVLFTFTVFVYNLVTHEVVKVDLPDLVARHSAIPHQNSLVWLPGSF</sequence>
<feature type="region of interest" description="Disordered" evidence="1">
    <location>
        <begin position="1"/>
        <end position="23"/>
    </location>
</feature>
<feature type="domain" description="F-box" evidence="3">
    <location>
        <begin position="53"/>
        <end position="100"/>
    </location>
</feature>
<dbReference type="InterPro" id="IPR017451">
    <property type="entry name" value="F-box-assoc_interact_dom"/>
</dbReference>
<dbReference type="PANTHER" id="PTHR31672:SF11">
    <property type="entry name" value="F-BOX PROTEIN CPR1-LIKE ISOFORM X2"/>
    <property type="match status" value="1"/>
</dbReference>
<keyword evidence="2" id="KW-0472">Membrane</keyword>
<dbReference type="Gene3D" id="1.20.1280.50">
    <property type="match status" value="1"/>
</dbReference>
<dbReference type="InterPro" id="IPR050796">
    <property type="entry name" value="SCF_F-box_component"/>
</dbReference>
<gene>
    <name evidence="4" type="ORF">CEPIT_LOCUS15734</name>
</gene>